<dbReference type="Proteomes" id="UP001434337">
    <property type="component" value="Chromosome"/>
</dbReference>
<keyword evidence="1" id="KW-1133">Transmembrane helix</keyword>
<feature type="transmembrane region" description="Helical" evidence="1">
    <location>
        <begin position="69"/>
        <end position="92"/>
    </location>
</feature>
<keyword evidence="3" id="KW-1185">Reference proteome</keyword>
<organism evidence="2 3">
    <name type="scientific">Propioniciclava soli</name>
    <dbReference type="NCBI Taxonomy" id="2775081"/>
    <lineage>
        <taxon>Bacteria</taxon>
        <taxon>Bacillati</taxon>
        <taxon>Actinomycetota</taxon>
        <taxon>Actinomycetes</taxon>
        <taxon>Propionibacteriales</taxon>
        <taxon>Propionibacteriaceae</taxon>
        <taxon>Propioniciclava</taxon>
    </lineage>
</organism>
<dbReference type="EMBL" id="CP115965">
    <property type="protein sequence ID" value="WZW98412.1"/>
    <property type="molecule type" value="Genomic_DNA"/>
</dbReference>
<feature type="transmembrane region" description="Helical" evidence="1">
    <location>
        <begin position="112"/>
        <end position="130"/>
    </location>
</feature>
<feature type="transmembrane region" description="Helical" evidence="1">
    <location>
        <begin position="32"/>
        <end position="57"/>
    </location>
</feature>
<protein>
    <submittedName>
        <fullName evidence="2">HsmA family protein</fullName>
    </submittedName>
</protein>
<accession>A0ABZ3C830</accession>
<sequence length="131" mass="14105">MLVAAIILISLALVAYTAGVWAERIAGRLRPFHVVLFGAGLAFDASGTWLMSLIAQAGTHDSATATGGVLMNVMAVTGLIALVLMAVHFLWAVVVLVRNRDAELRTFHRLSVIVWAIWLIPYFTGMIGAML</sequence>
<dbReference type="InterPro" id="IPR023813">
    <property type="entry name" value="HsmA-like"/>
</dbReference>
<keyword evidence="1" id="KW-0812">Transmembrane</keyword>
<reference evidence="2 3" key="1">
    <citation type="journal article" date="2023" name="Environ Microbiome">
        <title>A coral-associated actinobacterium mitigates coral bleaching under heat stress.</title>
        <authorList>
            <person name="Li J."/>
            <person name="Zou Y."/>
            <person name="Li Q."/>
            <person name="Zhang J."/>
            <person name="Bourne D.G."/>
            <person name="Lyu Y."/>
            <person name="Liu C."/>
            <person name="Zhang S."/>
        </authorList>
    </citation>
    <scope>NUCLEOTIDE SEQUENCE [LARGE SCALE GENOMIC DNA]</scope>
    <source>
        <strain evidence="2 3">SCSIO 13291</strain>
    </source>
</reference>
<dbReference type="RefSeq" id="WP_232547046.1">
    <property type="nucleotide sequence ID" value="NZ_CP115965.1"/>
</dbReference>
<evidence type="ECO:0000313" key="3">
    <source>
        <dbReference type="Proteomes" id="UP001434337"/>
    </source>
</evidence>
<evidence type="ECO:0000313" key="2">
    <source>
        <dbReference type="EMBL" id="WZW98412.1"/>
    </source>
</evidence>
<proteinExistence type="predicted"/>
<name>A0ABZ3C830_9ACTN</name>
<keyword evidence="1" id="KW-0472">Membrane</keyword>
<evidence type="ECO:0000256" key="1">
    <source>
        <dbReference type="SAM" id="Phobius"/>
    </source>
</evidence>
<gene>
    <name evidence="2" type="ORF">PCC79_16220</name>
</gene>
<dbReference type="NCBIfam" id="TIGR03987">
    <property type="entry name" value="HsmA family protein"/>
    <property type="match status" value="1"/>
</dbReference>